<reference evidence="2" key="1">
    <citation type="journal article" date="2021" name="bioRxiv">
        <title>Unraveling nitrogen, sulfur and carbon metabolic pathways and microbial community transcriptional responses to substrate deprivation and toxicity stresses in a bioreactor mimicking anoxic brackish coastal sediment conditions.</title>
        <authorList>
            <person name="Martins P.D."/>
            <person name="Echeveste M.J."/>
            <person name="Arshad A."/>
            <person name="Kurth J."/>
            <person name="Ouboter H."/>
            <person name="Jetten M.S.M."/>
            <person name="Welte C.U."/>
        </authorList>
    </citation>
    <scope>NUCLEOTIDE SEQUENCE</scope>
    <source>
        <strain evidence="2">MAG_39</strain>
    </source>
</reference>
<dbReference type="PANTHER" id="PTHR33121">
    <property type="entry name" value="CYCLIC DI-GMP PHOSPHODIESTERASE PDEF"/>
    <property type="match status" value="1"/>
</dbReference>
<evidence type="ECO:0000313" key="3">
    <source>
        <dbReference type="Proteomes" id="UP000705867"/>
    </source>
</evidence>
<proteinExistence type="predicted"/>
<dbReference type="EMBL" id="JAIOIV010000060">
    <property type="protein sequence ID" value="MBZ0155988.1"/>
    <property type="molecule type" value="Genomic_DNA"/>
</dbReference>
<dbReference type="SMART" id="SM00052">
    <property type="entry name" value="EAL"/>
    <property type="match status" value="1"/>
</dbReference>
<evidence type="ECO:0000259" key="1">
    <source>
        <dbReference type="PROSITE" id="PS50883"/>
    </source>
</evidence>
<organism evidence="2 3">
    <name type="scientific">Candidatus Nitrobium versatile</name>
    <dbReference type="NCBI Taxonomy" id="2884831"/>
    <lineage>
        <taxon>Bacteria</taxon>
        <taxon>Pseudomonadati</taxon>
        <taxon>Nitrospirota</taxon>
        <taxon>Nitrospiria</taxon>
        <taxon>Nitrospirales</taxon>
        <taxon>Nitrospiraceae</taxon>
        <taxon>Candidatus Nitrobium</taxon>
    </lineage>
</organism>
<dbReference type="Gene3D" id="3.20.20.450">
    <property type="entry name" value="EAL domain"/>
    <property type="match status" value="1"/>
</dbReference>
<dbReference type="SUPFAM" id="SSF141868">
    <property type="entry name" value="EAL domain-like"/>
    <property type="match status" value="1"/>
</dbReference>
<dbReference type="AlphaFoldDB" id="A0A953M1P4"/>
<gene>
    <name evidence="2" type="ORF">K8I29_07200</name>
</gene>
<dbReference type="InterPro" id="IPR035919">
    <property type="entry name" value="EAL_sf"/>
</dbReference>
<dbReference type="PROSITE" id="PS50883">
    <property type="entry name" value="EAL"/>
    <property type="match status" value="1"/>
</dbReference>
<reference evidence="2" key="2">
    <citation type="submission" date="2021-08" db="EMBL/GenBank/DDBJ databases">
        <authorList>
            <person name="Dalcin Martins P."/>
        </authorList>
    </citation>
    <scope>NUCLEOTIDE SEQUENCE</scope>
    <source>
        <strain evidence="2">MAG_39</strain>
    </source>
</reference>
<comment type="caution">
    <text evidence="2">The sequence shown here is derived from an EMBL/GenBank/DDBJ whole genome shotgun (WGS) entry which is preliminary data.</text>
</comment>
<dbReference type="Proteomes" id="UP000705867">
    <property type="component" value="Unassembled WGS sequence"/>
</dbReference>
<dbReference type="CDD" id="cd01948">
    <property type="entry name" value="EAL"/>
    <property type="match status" value="1"/>
</dbReference>
<dbReference type="InterPro" id="IPR001633">
    <property type="entry name" value="EAL_dom"/>
</dbReference>
<name>A0A953M1P4_9BACT</name>
<evidence type="ECO:0000313" key="2">
    <source>
        <dbReference type="EMBL" id="MBZ0155988.1"/>
    </source>
</evidence>
<dbReference type="Pfam" id="PF00563">
    <property type="entry name" value="EAL"/>
    <property type="match status" value="1"/>
</dbReference>
<dbReference type="InterPro" id="IPR050706">
    <property type="entry name" value="Cyclic-di-GMP_PDE-like"/>
</dbReference>
<dbReference type="GO" id="GO:0071111">
    <property type="term" value="F:cyclic-guanylate-specific phosphodiesterase activity"/>
    <property type="evidence" value="ECO:0007669"/>
    <property type="project" value="InterPro"/>
</dbReference>
<feature type="domain" description="EAL" evidence="1">
    <location>
        <begin position="1"/>
        <end position="121"/>
    </location>
</feature>
<accession>A0A953M1P4</accession>
<sequence>MNLSGRLFKQPDLVETVTAVLKETGLPAELLEFEVSEHTAMEDIEVTLPKLHKLAHIGVKFSIDDFGTGYSSLNHLKRLPLHKLKIDQSFVRGIGTSPEDRAIIDAVVAMAHKPDSNCQQT</sequence>
<dbReference type="PANTHER" id="PTHR33121:SF79">
    <property type="entry name" value="CYCLIC DI-GMP PHOSPHODIESTERASE PDED-RELATED"/>
    <property type="match status" value="1"/>
</dbReference>
<protein>
    <submittedName>
        <fullName evidence="2">EAL domain-containing protein</fullName>
    </submittedName>
</protein>